<dbReference type="InterPro" id="IPR027268">
    <property type="entry name" value="Peptidase_M4/M1_CTD_sf"/>
</dbReference>
<proteinExistence type="inferred from homology"/>
<organism evidence="16 17">
    <name type="scientific">Batrachochytrium dendrobatidis (strain JEL423)</name>
    <dbReference type="NCBI Taxonomy" id="403673"/>
    <lineage>
        <taxon>Eukaryota</taxon>
        <taxon>Fungi</taxon>
        <taxon>Fungi incertae sedis</taxon>
        <taxon>Chytridiomycota</taxon>
        <taxon>Chytridiomycota incertae sedis</taxon>
        <taxon>Chytridiomycetes</taxon>
        <taxon>Rhizophydiales</taxon>
        <taxon>Rhizophydiales incertae sedis</taxon>
        <taxon>Batrachochytrium</taxon>
    </lineage>
</organism>
<dbReference type="OrthoDB" id="3227768at2759"/>
<evidence type="ECO:0000256" key="2">
    <source>
        <dbReference type="ARBA" id="ARBA00006006"/>
    </source>
</evidence>
<feature type="signal peptide" evidence="13">
    <location>
        <begin position="1"/>
        <end position="19"/>
    </location>
</feature>
<name>A0A177WMJ4_BATDL</name>
<comment type="cofactor">
    <cofactor evidence="12">
        <name>Zn(2+)</name>
        <dbReference type="ChEBI" id="CHEBI:29105"/>
    </cofactor>
    <text evidence="12">Binds 1 zinc ion per subunit.</text>
</comment>
<dbReference type="SUPFAM" id="SSF55486">
    <property type="entry name" value="Metalloproteases ('zincins'), catalytic domain"/>
    <property type="match status" value="1"/>
</dbReference>
<dbReference type="PANTHER" id="PTHR33478:SF1">
    <property type="entry name" value="EXTRACELLULAR METALLOPROTEINASE MEP"/>
    <property type="match status" value="1"/>
</dbReference>
<comment type="similarity">
    <text evidence="2 13">Belongs to the peptidase M36 family.</text>
</comment>
<keyword evidence="9 13" id="KW-0482">Metalloprotease</keyword>
<keyword evidence="7 13" id="KW-0378">Hydrolase</keyword>
<gene>
    <name evidence="16" type="ORF">BDEG_24587</name>
</gene>
<dbReference type="GO" id="GO:0005615">
    <property type="term" value="C:extracellular space"/>
    <property type="evidence" value="ECO:0007669"/>
    <property type="project" value="InterPro"/>
</dbReference>
<dbReference type="Pfam" id="PF07504">
    <property type="entry name" value="FTP"/>
    <property type="match status" value="1"/>
</dbReference>
<evidence type="ECO:0000313" key="17">
    <source>
        <dbReference type="Proteomes" id="UP000077115"/>
    </source>
</evidence>
<dbReference type="InterPro" id="IPR011096">
    <property type="entry name" value="FTP_domain"/>
</dbReference>
<protein>
    <recommendedName>
        <fullName evidence="13">Extracellular metalloproteinase</fullName>
        <ecNumber evidence="13">3.4.24.-</ecNumber>
    </recommendedName>
    <alternativeName>
        <fullName evidence="13">Fungalysin</fullName>
    </alternativeName>
</protein>
<dbReference type="Gene3D" id="1.10.390.10">
    <property type="entry name" value="Neutral Protease Domain 2"/>
    <property type="match status" value="1"/>
</dbReference>
<feature type="binding site" evidence="12">
    <location>
        <position position="393"/>
    </location>
    <ligand>
        <name>Zn(2+)</name>
        <dbReference type="ChEBI" id="CHEBI:29105"/>
        <note>catalytic</note>
    </ligand>
</feature>
<evidence type="ECO:0000256" key="11">
    <source>
        <dbReference type="PIRSR" id="PIRSR601842-1"/>
    </source>
</evidence>
<comment type="subcellular location">
    <subcellularLocation>
        <location evidence="1 13">Secreted</location>
    </subcellularLocation>
</comment>
<dbReference type="Proteomes" id="UP000077115">
    <property type="component" value="Unassembled WGS sequence"/>
</dbReference>
<dbReference type="AlphaFoldDB" id="A0A177WMJ4"/>
<keyword evidence="8 12" id="KW-0862">Zinc</keyword>
<evidence type="ECO:0000256" key="8">
    <source>
        <dbReference type="ARBA" id="ARBA00022833"/>
    </source>
</evidence>
<dbReference type="GO" id="GO:0006508">
    <property type="term" value="P:proteolysis"/>
    <property type="evidence" value="ECO:0007669"/>
    <property type="project" value="UniProtKB-KW"/>
</dbReference>
<feature type="compositionally biased region" description="Low complexity" evidence="14">
    <location>
        <begin position="658"/>
        <end position="669"/>
    </location>
</feature>
<reference evidence="16 17" key="1">
    <citation type="submission" date="2006-10" db="EMBL/GenBank/DDBJ databases">
        <title>The Genome Sequence of Batrachochytrium dendrobatidis JEL423.</title>
        <authorList>
            <consortium name="The Broad Institute Genome Sequencing Platform"/>
            <person name="Birren B."/>
            <person name="Lander E."/>
            <person name="Galagan J."/>
            <person name="Cuomo C."/>
            <person name="Devon K."/>
            <person name="Jaffe D."/>
            <person name="Butler J."/>
            <person name="Alvarez P."/>
            <person name="Gnerre S."/>
            <person name="Grabherr M."/>
            <person name="Kleber M."/>
            <person name="Mauceli E."/>
            <person name="Brockman W."/>
            <person name="Young S."/>
            <person name="LaButti K."/>
            <person name="Sykes S."/>
            <person name="DeCaprio D."/>
            <person name="Crawford M."/>
            <person name="Koehrsen M."/>
            <person name="Engels R."/>
            <person name="Montgomery P."/>
            <person name="Pearson M."/>
            <person name="Howarth C."/>
            <person name="Larson L."/>
            <person name="White J."/>
            <person name="O'Leary S."/>
            <person name="Kodira C."/>
            <person name="Zeng Q."/>
            <person name="Yandava C."/>
            <person name="Alvarado L."/>
            <person name="Longcore J."/>
            <person name="James T."/>
        </authorList>
    </citation>
    <scope>NUCLEOTIDE SEQUENCE [LARGE SCALE GENOMIC DNA]</scope>
    <source>
        <strain evidence="16 17">JEL423</strain>
    </source>
</reference>
<dbReference type="PANTHER" id="PTHR33478">
    <property type="entry name" value="EXTRACELLULAR METALLOPROTEINASE MEP"/>
    <property type="match status" value="1"/>
</dbReference>
<feature type="binding site" evidence="12">
    <location>
        <position position="397"/>
    </location>
    <ligand>
        <name>Zn(2+)</name>
        <dbReference type="ChEBI" id="CHEBI:29105"/>
        <note>catalytic</note>
    </ligand>
</feature>
<evidence type="ECO:0000259" key="15">
    <source>
        <dbReference type="Pfam" id="PF07504"/>
    </source>
</evidence>
<dbReference type="GO" id="GO:0004222">
    <property type="term" value="F:metalloendopeptidase activity"/>
    <property type="evidence" value="ECO:0007669"/>
    <property type="project" value="InterPro"/>
</dbReference>
<feature type="region of interest" description="Disordered" evidence="14">
    <location>
        <begin position="610"/>
        <end position="669"/>
    </location>
</feature>
<feature type="active site" evidence="11">
    <location>
        <position position="394"/>
    </location>
</feature>
<keyword evidence="4 13" id="KW-0645">Protease</keyword>
<evidence type="ECO:0000256" key="7">
    <source>
        <dbReference type="ARBA" id="ARBA00022801"/>
    </source>
</evidence>
<keyword evidence="3 13" id="KW-0964">Secreted</keyword>
<evidence type="ECO:0000256" key="5">
    <source>
        <dbReference type="ARBA" id="ARBA00022723"/>
    </source>
</evidence>
<dbReference type="EMBL" id="DS022305">
    <property type="protein sequence ID" value="OAJ40905.1"/>
    <property type="molecule type" value="Genomic_DNA"/>
</dbReference>
<dbReference type="VEuPathDB" id="FungiDB:BDEG_24587"/>
<evidence type="ECO:0000256" key="10">
    <source>
        <dbReference type="ARBA" id="ARBA00023145"/>
    </source>
</evidence>
<dbReference type="EC" id="3.4.24.-" evidence="13"/>
<evidence type="ECO:0000256" key="1">
    <source>
        <dbReference type="ARBA" id="ARBA00004613"/>
    </source>
</evidence>
<reference evidence="16 17" key="2">
    <citation type="submission" date="2016-05" db="EMBL/GenBank/DDBJ databases">
        <title>Lineage-specific infection strategies underlie the spectrum of fungal disease in amphibians.</title>
        <authorList>
            <person name="Cuomo C.A."/>
            <person name="Farrer R.A."/>
            <person name="James T."/>
            <person name="Longcore J."/>
            <person name="Birren B."/>
        </authorList>
    </citation>
    <scope>NUCLEOTIDE SEQUENCE [LARGE SCALE GENOMIC DNA]</scope>
    <source>
        <strain evidence="16 17">JEL423</strain>
    </source>
</reference>
<dbReference type="CDD" id="cd09596">
    <property type="entry name" value="M36"/>
    <property type="match status" value="1"/>
</dbReference>
<evidence type="ECO:0000313" key="16">
    <source>
        <dbReference type="EMBL" id="OAJ40905.1"/>
    </source>
</evidence>
<evidence type="ECO:0000256" key="6">
    <source>
        <dbReference type="ARBA" id="ARBA00022729"/>
    </source>
</evidence>
<dbReference type="InterPro" id="IPR050371">
    <property type="entry name" value="Fungal_virulence_M36"/>
</dbReference>
<keyword evidence="5 12" id="KW-0479">Metal-binding</keyword>
<evidence type="ECO:0000256" key="12">
    <source>
        <dbReference type="PIRSR" id="PIRSR601842-2"/>
    </source>
</evidence>
<feature type="chain" id="PRO_5009361872" description="Extracellular metalloproteinase" evidence="13">
    <location>
        <begin position="20"/>
        <end position="689"/>
    </location>
</feature>
<accession>A0A177WMJ4</accession>
<feature type="compositionally biased region" description="Low complexity" evidence="14">
    <location>
        <begin position="610"/>
        <end position="649"/>
    </location>
</feature>
<evidence type="ECO:0000256" key="4">
    <source>
        <dbReference type="ARBA" id="ARBA00022670"/>
    </source>
</evidence>
<evidence type="ECO:0000256" key="9">
    <source>
        <dbReference type="ARBA" id="ARBA00023049"/>
    </source>
</evidence>
<evidence type="ECO:0000256" key="3">
    <source>
        <dbReference type="ARBA" id="ARBA00022525"/>
    </source>
</evidence>
<feature type="binding site" evidence="12">
    <location>
        <position position="423"/>
    </location>
    <ligand>
        <name>Zn(2+)</name>
        <dbReference type="ChEBI" id="CHEBI:29105"/>
        <note>catalytic</note>
    </ligand>
</feature>
<dbReference type="GO" id="GO:0008270">
    <property type="term" value="F:zinc ion binding"/>
    <property type="evidence" value="ECO:0007669"/>
    <property type="project" value="InterPro"/>
</dbReference>
<keyword evidence="6 13" id="KW-0732">Signal</keyword>
<dbReference type="PRINTS" id="PR00999">
    <property type="entry name" value="FUNGALYSIN"/>
</dbReference>
<dbReference type="Pfam" id="PF02128">
    <property type="entry name" value="Peptidase_M36"/>
    <property type="match status" value="1"/>
</dbReference>
<evidence type="ECO:0000256" key="14">
    <source>
        <dbReference type="SAM" id="MobiDB-lite"/>
    </source>
</evidence>
<evidence type="ECO:0000256" key="13">
    <source>
        <dbReference type="RuleBase" id="RU364017"/>
    </source>
</evidence>
<dbReference type="Gene3D" id="3.10.170.10">
    <property type="match status" value="1"/>
</dbReference>
<dbReference type="InterPro" id="IPR001842">
    <property type="entry name" value="Peptidase_M36"/>
</dbReference>
<feature type="domain" description="FTP" evidence="15">
    <location>
        <begin position="78"/>
        <end position="127"/>
    </location>
</feature>
<sequence>MFVSTVSLVLALATSAVFAVPTIPSTQDAPDSLPFYFPESTYQQIPYDHSSSLMAPSNTDPVKTGVAYLCDKLNLTPNEFKVYNNFTDSAGVTHVYGAHLVNDARVSNHQAAVHIQDGQIISYSTSFGTESHFAKSELSVAEPKAKLTFEQVADAVSKAKGLPVYSEFKHELEYVQQADGTLVYAYKFQLRDKGVISWIQVWADTNTGKLVQVVDFAHRATYKAIKVPDLSPDDGFSDIKDPEYKPSSPNGWTDGTVTQGNNIDALDYTKKPPVPANGVDGVFDTKFNPTANVTDPDNIQAAAVNLFYITNLIHDITYQYGFTEAAGNFQKDNFGKGGKGGDAVNINVLDTSDKDNAIFLAPPDGQPGIMLMFRFISAKPNRNGGLDNQVPLHEYGHGISNRLTGGPEAVECLFDGEADGMGEGWSDIFATIITAKESHKADTPIGIAAYVKNSPTGIRSHPYTTDMKVNPLTYADIKTRQKSHDMGVVWASMLWEVYWNLVTKNGFSTNLYDAKGKFGNIITMQNMIGGMMLQPCDPTFLSARDAFIASDVARYNGANKCEIWKGFAKRGLGVKAANSTNDFSVPDECSGGTSSSSSVSIATTVESATIGATTAEATTTESTTTESTTTEATTTARPTTTARATTTRKSTTKKSTTKRSTTTRGPKPTSGCTRMDICCIYVGKSCDQN</sequence>
<keyword evidence="10 13" id="KW-0865">Zymogen</keyword>